<dbReference type="UniPathway" id="UPA00070"/>
<dbReference type="GO" id="GO:0044205">
    <property type="term" value="P:'de novo' UMP biosynthetic process"/>
    <property type="evidence" value="ECO:0007669"/>
    <property type="project" value="UniProtKB-UniPathway"/>
</dbReference>
<dbReference type="EMBL" id="VVXK01000017">
    <property type="protein sequence ID" value="KAA2367625.1"/>
    <property type="molecule type" value="Genomic_DNA"/>
</dbReference>
<keyword evidence="5" id="KW-0665">Pyrimidine biosynthesis</keyword>
<dbReference type="InterPro" id="IPR050074">
    <property type="entry name" value="DHO_dehydrogenase"/>
</dbReference>
<dbReference type="GO" id="GO:0006207">
    <property type="term" value="P:'de novo' pyrimidine nucleobase biosynthetic process"/>
    <property type="evidence" value="ECO:0007669"/>
    <property type="project" value="TreeGrafter"/>
</dbReference>
<dbReference type="Proteomes" id="UP000322658">
    <property type="component" value="Unassembled WGS sequence"/>
</dbReference>
<comment type="cofactor">
    <cofactor evidence="1">
        <name>FMN</name>
        <dbReference type="ChEBI" id="CHEBI:58210"/>
    </cofactor>
</comment>
<dbReference type="Proteomes" id="UP000323567">
    <property type="component" value="Unassembled WGS sequence"/>
</dbReference>
<dbReference type="RefSeq" id="WP_118406793.1">
    <property type="nucleotide sequence ID" value="NZ_CATXTW010000023.1"/>
</dbReference>
<evidence type="ECO:0000313" key="11">
    <source>
        <dbReference type="Proteomes" id="UP000323567"/>
    </source>
</evidence>
<organism evidence="8 11">
    <name type="scientific">Alistipes shahii</name>
    <dbReference type="NCBI Taxonomy" id="328814"/>
    <lineage>
        <taxon>Bacteria</taxon>
        <taxon>Pseudomonadati</taxon>
        <taxon>Bacteroidota</taxon>
        <taxon>Bacteroidia</taxon>
        <taxon>Bacteroidales</taxon>
        <taxon>Rikenellaceae</taxon>
        <taxon>Alistipes</taxon>
    </lineage>
</organism>
<evidence type="ECO:0000256" key="2">
    <source>
        <dbReference type="ARBA" id="ARBA00004725"/>
    </source>
</evidence>
<dbReference type="PIRSF" id="PIRSF000164">
    <property type="entry name" value="DHO_oxidase"/>
    <property type="match status" value="1"/>
</dbReference>
<feature type="domain" description="Dihydroorotate dehydrogenase catalytic" evidence="7">
    <location>
        <begin position="76"/>
        <end position="276"/>
    </location>
</feature>
<gene>
    <name evidence="9" type="ORF">F2Y07_08775</name>
    <name evidence="8" type="ORF">F2Y13_11290</name>
</gene>
<keyword evidence="6" id="KW-0560">Oxidoreductase</keyword>
<evidence type="ECO:0000256" key="3">
    <source>
        <dbReference type="ARBA" id="ARBA00022630"/>
    </source>
</evidence>
<dbReference type="Pfam" id="PF01180">
    <property type="entry name" value="DHO_dh"/>
    <property type="match status" value="1"/>
</dbReference>
<keyword evidence="3" id="KW-0285">Flavoprotein</keyword>
<dbReference type="PANTHER" id="PTHR48109">
    <property type="entry name" value="DIHYDROOROTATE DEHYDROGENASE (QUINONE), MITOCHONDRIAL-RELATED"/>
    <property type="match status" value="1"/>
</dbReference>
<comment type="caution">
    <text evidence="8">The sequence shown here is derived from an EMBL/GenBank/DDBJ whole genome shotgun (WGS) entry which is preliminary data.</text>
</comment>
<evidence type="ECO:0000313" key="9">
    <source>
        <dbReference type="EMBL" id="KAA2375324.1"/>
    </source>
</evidence>
<evidence type="ECO:0000256" key="6">
    <source>
        <dbReference type="ARBA" id="ARBA00023002"/>
    </source>
</evidence>
<dbReference type="GO" id="GO:0005737">
    <property type="term" value="C:cytoplasm"/>
    <property type="evidence" value="ECO:0007669"/>
    <property type="project" value="InterPro"/>
</dbReference>
<dbReference type="InterPro" id="IPR012135">
    <property type="entry name" value="Dihydroorotate_DH_1_2"/>
</dbReference>
<dbReference type="EMBL" id="VVXJ01000017">
    <property type="protein sequence ID" value="KAA2375324.1"/>
    <property type="molecule type" value="Genomic_DNA"/>
</dbReference>
<comment type="pathway">
    <text evidence="2">Pyrimidine metabolism; UMP biosynthesis via de novo pathway.</text>
</comment>
<evidence type="ECO:0000256" key="4">
    <source>
        <dbReference type="ARBA" id="ARBA00022643"/>
    </source>
</evidence>
<dbReference type="Gene3D" id="3.20.20.70">
    <property type="entry name" value="Aldolase class I"/>
    <property type="match status" value="1"/>
</dbReference>
<dbReference type="PANTHER" id="PTHR48109:SF3">
    <property type="entry name" value="SLL0744 PROTEIN"/>
    <property type="match status" value="1"/>
</dbReference>
<keyword evidence="4" id="KW-0288">FMN</keyword>
<dbReference type="SUPFAM" id="SSF51395">
    <property type="entry name" value="FMN-linked oxidoreductases"/>
    <property type="match status" value="1"/>
</dbReference>
<accession>A0A5B3G262</accession>
<evidence type="ECO:0000256" key="1">
    <source>
        <dbReference type="ARBA" id="ARBA00001917"/>
    </source>
</evidence>
<dbReference type="InterPro" id="IPR013785">
    <property type="entry name" value="Aldolase_TIM"/>
</dbReference>
<sequence>MKAKYLGLDLSSPVVVSSSPYTATVSNIEQCVRNGAGAVVLKSIFEEQIYRQAASLDRMEGYGDAGEYLERYLGEAYKAELLELVSDAAKTGIPVIGSINCAGAGDAWIEYAAAMQQAGASALELNIFLLPTDRRASAQEIESHYAGIVRKVVAEVTIPVSVKLPMRLTNVLSVGDALLGRGAGGLVLYNRFFEPDIDIEKMCLVNGDPFSEPGELRNVLRSTALCAHALPQLDIAVSTGVHDGAAAVKSLLCGAAAVQVCTAIHKYGYEVIGEMNRFIDAWAARQGFESLDEFRGRMDYGSSEGDFYQRVQYMKYFPHDTE</sequence>
<name>A0A5B3G262_9BACT</name>
<evidence type="ECO:0000313" key="10">
    <source>
        <dbReference type="Proteomes" id="UP000322658"/>
    </source>
</evidence>
<dbReference type="AlphaFoldDB" id="A0A5B3G262"/>
<proteinExistence type="predicted"/>
<dbReference type="InterPro" id="IPR005720">
    <property type="entry name" value="Dihydroorotate_DH_cat"/>
</dbReference>
<evidence type="ECO:0000259" key="7">
    <source>
        <dbReference type="Pfam" id="PF01180"/>
    </source>
</evidence>
<reference evidence="10 11" key="1">
    <citation type="journal article" date="2019" name="Nat. Med.">
        <title>A library of human gut bacterial isolates paired with longitudinal multiomics data enables mechanistic microbiome research.</title>
        <authorList>
            <person name="Poyet M."/>
            <person name="Groussin M."/>
            <person name="Gibbons S.M."/>
            <person name="Avila-Pacheco J."/>
            <person name="Jiang X."/>
            <person name="Kearney S.M."/>
            <person name="Perrotta A.R."/>
            <person name="Berdy B."/>
            <person name="Zhao S."/>
            <person name="Lieberman T.D."/>
            <person name="Swanson P.K."/>
            <person name="Smith M."/>
            <person name="Roesemann S."/>
            <person name="Alexander J.E."/>
            <person name="Rich S.A."/>
            <person name="Livny J."/>
            <person name="Vlamakis H."/>
            <person name="Clish C."/>
            <person name="Bullock K."/>
            <person name="Deik A."/>
            <person name="Scott J."/>
            <person name="Pierce K.A."/>
            <person name="Xavier R.J."/>
            <person name="Alm E.J."/>
        </authorList>
    </citation>
    <scope>NUCLEOTIDE SEQUENCE [LARGE SCALE GENOMIC DNA]</scope>
    <source>
        <strain evidence="9 10">BIOML-A1</strain>
        <strain evidence="8 11">BIOML-A2</strain>
    </source>
</reference>
<evidence type="ECO:0000313" key="8">
    <source>
        <dbReference type="EMBL" id="KAA2367625.1"/>
    </source>
</evidence>
<protein>
    <submittedName>
        <fullName evidence="8">Dihydroorotate dehydrogenase-like protein</fullName>
    </submittedName>
</protein>
<evidence type="ECO:0000256" key="5">
    <source>
        <dbReference type="ARBA" id="ARBA00022975"/>
    </source>
</evidence>
<dbReference type="GO" id="GO:0004152">
    <property type="term" value="F:dihydroorotate dehydrogenase activity"/>
    <property type="evidence" value="ECO:0007669"/>
    <property type="project" value="InterPro"/>
</dbReference>
<dbReference type="NCBIfam" id="NF005741">
    <property type="entry name" value="PRK07565.1"/>
    <property type="match status" value="1"/>
</dbReference>